<evidence type="ECO:0000313" key="2">
    <source>
        <dbReference type="EMBL" id="EED93491.1"/>
    </source>
</evidence>
<dbReference type="PANTHER" id="PTHR11220">
    <property type="entry name" value="HEME-BINDING PROTEIN-RELATED"/>
    <property type="match status" value="1"/>
</dbReference>
<evidence type="ECO:0000256" key="1">
    <source>
        <dbReference type="ARBA" id="ARBA00009817"/>
    </source>
</evidence>
<gene>
    <name evidence="2" type="ORF">THAPSDRAFT_22430</name>
</gene>
<evidence type="ECO:0008006" key="4">
    <source>
        <dbReference type="Google" id="ProtNLM"/>
    </source>
</evidence>
<evidence type="ECO:0000313" key="3">
    <source>
        <dbReference type="Proteomes" id="UP000001449"/>
    </source>
</evidence>
<accession>B8C0B7</accession>
<dbReference type="Gene3D" id="3.20.80.10">
    <property type="entry name" value="Regulatory factor, effector binding domain"/>
    <property type="match status" value="1"/>
</dbReference>
<comment type="similarity">
    <text evidence="1">Belongs to the HEBP family.</text>
</comment>
<dbReference type="HOGENOM" id="CLU_068699_0_0_1"/>
<dbReference type="EMBL" id="CM000641">
    <property type="protein sequence ID" value="EED93491.1"/>
    <property type="molecule type" value="Genomic_DNA"/>
</dbReference>
<sequence length="216" mass="24279">MGMVLGKITVEEPAFSVLFKRSLSSPQTSYEIRRYGQRYAIEAEYDSSSSTTRSPFMTLAGYIGVTKAPENEANEAIAMTAPVAMEQTTEKNKKLMRFILPSKYDEMSKIPKPNNADKVIIKEIAPAVGAVHQFNGSFTDSHCHEKIRALALQLSIDGVDLPKGEDGAVVLDKVKYEWWGFNPPFTLPFLRRNEVWIELSEEQVDKLVAEKKDEQS</sequence>
<dbReference type="eggNOG" id="ENOG502QU4S">
    <property type="taxonomic scope" value="Eukaryota"/>
</dbReference>
<dbReference type="InterPro" id="IPR006917">
    <property type="entry name" value="SOUL_heme-bd"/>
</dbReference>
<keyword evidence="3" id="KW-1185">Reference proteome</keyword>
<proteinExistence type="inferred from homology"/>
<dbReference type="SUPFAM" id="SSF55136">
    <property type="entry name" value="Probable bacterial effector-binding domain"/>
    <property type="match status" value="1"/>
</dbReference>
<dbReference type="OMA" id="MEDQDKW"/>
<dbReference type="AlphaFoldDB" id="B8C0B7"/>
<dbReference type="Pfam" id="PF04832">
    <property type="entry name" value="SOUL"/>
    <property type="match status" value="1"/>
</dbReference>
<organism evidence="2 3">
    <name type="scientific">Thalassiosira pseudonana</name>
    <name type="common">Marine diatom</name>
    <name type="synonym">Cyclotella nana</name>
    <dbReference type="NCBI Taxonomy" id="35128"/>
    <lineage>
        <taxon>Eukaryota</taxon>
        <taxon>Sar</taxon>
        <taxon>Stramenopiles</taxon>
        <taxon>Ochrophyta</taxon>
        <taxon>Bacillariophyta</taxon>
        <taxon>Coscinodiscophyceae</taxon>
        <taxon>Thalassiosirophycidae</taxon>
        <taxon>Thalassiosirales</taxon>
        <taxon>Thalassiosiraceae</taxon>
        <taxon>Thalassiosira</taxon>
    </lineage>
</organism>
<reference evidence="2 3" key="2">
    <citation type="journal article" date="2008" name="Nature">
        <title>The Phaeodactylum genome reveals the evolutionary history of diatom genomes.</title>
        <authorList>
            <person name="Bowler C."/>
            <person name="Allen A.E."/>
            <person name="Badger J.H."/>
            <person name="Grimwood J."/>
            <person name="Jabbari K."/>
            <person name="Kuo A."/>
            <person name="Maheswari U."/>
            <person name="Martens C."/>
            <person name="Maumus F."/>
            <person name="Otillar R.P."/>
            <person name="Rayko E."/>
            <person name="Salamov A."/>
            <person name="Vandepoele K."/>
            <person name="Beszteri B."/>
            <person name="Gruber A."/>
            <person name="Heijde M."/>
            <person name="Katinka M."/>
            <person name="Mock T."/>
            <person name="Valentin K."/>
            <person name="Verret F."/>
            <person name="Berges J.A."/>
            <person name="Brownlee C."/>
            <person name="Cadoret J.P."/>
            <person name="Chiovitti A."/>
            <person name="Choi C.J."/>
            <person name="Coesel S."/>
            <person name="De Martino A."/>
            <person name="Detter J.C."/>
            <person name="Durkin C."/>
            <person name="Falciatore A."/>
            <person name="Fournet J."/>
            <person name="Haruta M."/>
            <person name="Huysman M.J."/>
            <person name="Jenkins B.D."/>
            <person name="Jiroutova K."/>
            <person name="Jorgensen R.E."/>
            <person name="Joubert Y."/>
            <person name="Kaplan A."/>
            <person name="Kroger N."/>
            <person name="Kroth P.G."/>
            <person name="La Roche J."/>
            <person name="Lindquist E."/>
            <person name="Lommer M."/>
            <person name="Martin-Jezequel V."/>
            <person name="Lopez P.J."/>
            <person name="Lucas S."/>
            <person name="Mangogna M."/>
            <person name="McGinnis K."/>
            <person name="Medlin L.K."/>
            <person name="Montsant A."/>
            <person name="Oudot-Le Secq M.P."/>
            <person name="Napoli C."/>
            <person name="Obornik M."/>
            <person name="Parker M.S."/>
            <person name="Petit J.L."/>
            <person name="Porcel B.M."/>
            <person name="Poulsen N."/>
            <person name="Robison M."/>
            <person name="Rychlewski L."/>
            <person name="Rynearson T.A."/>
            <person name="Schmutz J."/>
            <person name="Shapiro H."/>
            <person name="Siaut M."/>
            <person name="Stanley M."/>
            <person name="Sussman M.R."/>
            <person name="Taylor A.R."/>
            <person name="Vardi A."/>
            <person name="von Dassow P."/>
            <person name="Vyverman W."/>
            <person name="Willis A."/>
            <person name="Wyrwicz L.S."/>
            <person name="Rokhsar D.S."/>
            <person name="Weissenbach J."/>
            <person name="Armbrust E.V."/>
            <person name="Green B.R."/>
            <person name="Van de Peer Y."/>
            <person name="Grigoriev I.V."/>
        </authorList>
    </citation>
    <scope>NUCLEOTIDE SEQUENCE [LARGE SCALE GENOMIC DNA]</scope>
    <source>
        <strain evidence="2 3">CCMP1335</strain>
    </source>
</reference>
<name>B8C0B7_THAPS</name>
<dbReference type="FunFam" id="3.20.80.10:FF:000027">
    <property type="entry name" value="Uncharacterized protein"/>
    <property type="match status" value="1"/>
</dbReference>
<dbReference type="PANTHER" id="PTHR11220:SF58">
    <property type="entry name" value="SOUL HEME-BINDING FAMILY PROTEIN"/>
    <property type="match status" value="1"/>
</dbReference>
<dbReference type="InterPro" id="IPR011256">
    <property type="entry name" value="Reg_factor_effector_dom_sf"/>
</dbReference>
<dbReference type="Proteomes" id="UP000001449">
    <property type="component" value="Chromosome 4"/>
</dbReference>
<dbReference type="InParanoid" id="B8C0B7"/>
<dbReference type="KEGG" id="tps:THAPSDRAFT_22430"/>
<dbReference type="RefSeq" id="XP_002289954.1">
    <property type="nucleotide sequence ID" value="XM_002289918.1"/>
</dbReference>
<dbReference type="PaxDb" id="35128-Thaps22430"/>
<dbReference type="STRING" id="35128.B8C0B7"/>
<reference evidence="2 3" key="1">
    <citation type="journal article" date="2004" name="Science">
        <title>The genome of the diatom Thalassiosira pseudonana: ecology, evolution, and metabolism.</title>
        <authorList>
            <person name="Armbrust E.V."/>
            <person name="Berges J.A."/>
            <person name="Bowler C."/>
            <person name="Green B.R."/>
            <person name="Martinez D."/>
            <person name="Putnam N.H."/>
            <person name="Zhou S."/>
            <person name="Allen A.E."/>
            <person name="Apt K.E."/>
            <person name="Bechner M."/>
            <person name="Brzezinski M.A."/>
            <person name="Chaal B.K."/>
            <person name="Chiovitti A."/>
            <person name="Davis A.K."/>
            <person name="Demarest M.S."/>
            <person name="Detter J.C."/>
            <person name="Glavina T."/>
            <person name="Goodstein D."/>
            <person name="Hadi M.Z."/>
            <person name="Hellsten U."/>
            <person name="Hildebrand M."/>
            <person name="Jenkins B.D."/>
            <person name="Jurka J."/>
            <person name="Kapitonov V.V."/>
            <person name="Kroger N."/>
            <person name="Lau W.W."/>
            <person name="Lane T.W."/>
            <person name="Larimer F.W."/>
            <person name="Lippmeier J.C."/>
            <person name="Lucas S."/>
            <person name="Medina M."/>
            <person name="Montsant A."/>
            <person name="Obornik M."/>
            <person name="Parker M.S."/>
            <person name="Palenik B."/>
            <person name="Pazour G.J."/>
            <person name="Richardson P.M."/>
            <person name="Rynearson T.A."/>
            <person name="Saito M.A."/>
            <person name="Schwartz D.C."/>
            <person name="Thamatrakoln K."/>
            <person name="Valentin K."/>
            <person name="Vardi A."/>
            <person name="Wilkerson F.P."/>
            <person name="Rokhsar D.S."/>
        </authorList>
    </citation>
    <scope>NUCLEOTIDE SEQUENCE [LARGE SCALE GENOMIC DNA]</scope>
    <source>
        <strain evidence="2 3">CCMP1335</strain>
    </source>
</reference>
<protein>
    <recommendedName>
        <fullName evidence="4">SOUL heme-binding protein</fullName>
    </recommendedName>
</protein>
<dbReference type="GeneID" id="7451969"/>